<dbReference type="Gene3D" id="3.40.50.620">
    <property type="entry name" value="HUPs"/>
    <property type="match status" value="1"/>
</dbReference>
<evidence type="ECO:0000313" key="2">
    <source>
        <dbReference type="Proteomes" id="UP000436483"/>
    </source>
</evidence>
<dbReference type="OrthoDB" id="9804721at2"/>
<dbReference type="Proteomes" id="UP000436483">
    <property type="component" value="Unassembled WGS sequence"/>
</dbReference>
<reference evidence="1 2" key="1">
    <citation type="submission" date="2019-12" db="EMBL/GenBank/DDBJ databases">
        <authorList>
            <person name="Yuan C.-G."/>
        </authorList>
    </citation>
    <scope>NUCLEOTIDE SEQUENCE [LARGE SCALE GENOMIC DNA]</scope>
    <source>
        <strain evidence="1 2">KCTC 23863</strain>
    </source>
</reference>
<proteinExistence type="predicted"/>
<reference evidence="1 2" key="2">
    <citation type="submission" date="2020-01" db="EMBL/GenBank/DDBJ databases">
        <title>Microvirga sp. nov., an arsenate reduction bacterium isolated from Tibet hotspring sediments.</title>
        <authorList>
            <person name="Xian W.-D."/>
            <person name="Li W.-J."/>
        </authorList>
    </citation>
    <scope>NUCLEOTIDE SEQUENCE [LARGE SCALE GENOMIC DNA]</scope>
    <source>
        <strain evidence="1 2">KCTC 23863</strain>
    </source>
</reference>
<dbReference type="EMBL" id="WURB01000003">
    <property type="protein sequence ID" value="MXQ10828.1"/>
    <property type="molecule type" value="Genomic_DNA"/>
</dbReference>
<name>A0A7X3MPS9_9HYPH</name>
<gene>
    <name evidence="1" type="ORF">GR328_05060</name>
</gene>
<sequence>MSIVHSGNRDVSEVVLDQARRSSADLIVTGGYGHSRTRQWTAGGATRNALSTSGVSILMAH</sequence>
<dbReference type="InterPro" id="IPR014729">
    <property type="entry name" value="Rossmann-like_a/b/a_fold"/>
</dbReference>
<organism evidence="1 2">
    <name type="scientific">Microvirga makkahensis</name>
    <dbReference type="NCBI Taxonomy" id="1128670"/>
    <lineage>
        <taxon>Bacteria</taxon>
        <taxon>Pseudomonadati</taxon>
        <taxon>Pseudomonadota</taxon>
        <taxon>Alphaproteobacteria</taxon>
        <taxon>Hyphomicrobiales</taxon>
        <taxon>Methylobacteriaceae</taxon>
        <taxon>Microvirga</taxon>
    </lineage>
</organism>
<dbReference type="SUPFAM" id="SSF52402">
    <property type="entry name" value="Adenine nucleotide alpha hydrolases-like"/>
    <property type="match status" value="1"/>
</dbReference>
<comment type="caution">
    <text evidence="1">The sequence shown here is derived from an EMBL/GenBank/DDBJ whole genome shotgun (WGS) entry which is preliminary data.</text>
</comment>
<protein>
    <recommendedName>
        <fullName evidence="3">UspA domain-containing protein</fullName>
    </recommendedName>
</protein>
<evidence type="ECO:0008006" key="3">
    <source>
        <dbReference type="Google" id="ProtNLM"/>
    </source>
</evidence>
<evidence type="ECO:0000313" key="1">
    <source>
        <dbReference type="EMBL" id="MXQ10828.1"/>
    </source>
</evidence>
<accession>A0A7X3MPS9</accession>
<dbReference type="AlphaFoldDB" id="A0A7X3MPS9"/>
<dbReference type="RefSeq" id="WP_160883437.1">
    <property type="nucleotide sequence ID" value="NZ_WURB01000003.1"/>
</dbReference>
<keyword evidence="2" id="KW-1185">Reference proteome</keyword>